<comment type="subunit">
    <text evidence="8">Homodimer. Interacts with FtsZ.</text>
</comment>
<evidence type="ECO:0000256" key="9">
    <source>
        <dbReference type="ARBA" id="ARBA00033158"/>
    </source>
</evidence>
<evidence type="ECO:0000256" key="7">
    <source>
        <dbReference type="ARBA" id="ARBA00024910"/>
    </source>
</evidence>
<dbReference type="GO" id="GO:0032153">
    <property type="term" value="C:cell division site"/>
    <property type="evidence" value="ECO:0007669"/>
    <property type="project" value="TreeGrafter"/>
</dbReference>
<comment type="subcellular location">
    <subcellularLocation>
        <location evidence="1">Cytoplasm</location>
    </subcellularLocation>
</comment>
<proteinExistence type="predicted"/>
<evidence type="ECO:0000256" key="10">
    <source>
        <dbReference type="SAM" id="Coils"/>
    </source>
</evidence>
<dbReference type="GO" id="GO:0005829">
    <property type="term" value="C:cytosol"/>
    <property type="evidence" value="ECO:0007669"/>
    <property type="project" value="TreeGrafter"/>
</dbReference>
<evidence type="ECO:0000256" key="5">
    <source>
        <dbReference type="ARBA" id="ARBA00023210"/>
    </source>
</evidence>
<dbReference type="InterPro" id="IPR042233">
    <property type="entry name" value="Cell_div_ZapA_N"/>
</dbReference>
<comment type="function">
    <text evidence="7">Activator of cell division through the inhibition of FtsZ GTPase activity, therefore promoting FtsZ assembly into bundles of protofilaments necessary for the formation of the division Z ring. It is recruited early at mid-cell but it is not essential for cell division.</text>
</comment>
<gene>
    <name evidence="11" type="ORF">AFERRI_530266</name>
</gene>
<dbReference type="SUPFAM" id="SSF102829">
    <property type="entry name" value="Cell division protein ZapA-like"/>
    <property type="match status" value="1"/>
</dbReference>
<keyword evidence="10" id="KW-0175">Coiled coil</keyword>
<dbReference type="Pfam" id="PF05164">
    <property type="entry name" value="ZapA"/>
    <property type="match status" value="1"/>
</dbReference>
<protein>
    <recommendedName>
        <fullName evidence="2">Cell division protein ZapA</fullName>
    </recommendedName>
    <alternativeName>
        <fullName evidence="9">Z ring-associated protein ZapA</fullName>
    </alternativeName>
</protein>
<name>A0A060UST2_9PROT</name>
<organism evidence="11">
    <name type="scientific">Acidithiobacillus ferrivorans</name>
    <dbReference type="NCBI Taxonomy" id="160808"/>
    <lineage>
        <taxon>Bacteria</taxon>
        <taxon>Pseudomonadati</taxon>
        <taxon>Pseudomonadota</taxon>
        <taxon>Acidithiobacillia</taxon>
        <taxon>Acidithiobacillales</taxon>
        <taxon>Acidithiobacillaceae</taxon>
        <taxon>Acidithiobacillus</taxon>
    </lineage>
</organism>
<dbReference type="GO" id="GO:0000921">
    <property type="term" value="P:septin ring assembly"/>
    <property type="evidence" value="ECO:0007669"/>
    <property type="project" value="TreeGrafter"/>
</dbReference>
<feature type="coiled-coil region" evidence="10">
    <location>
        <begin position="66"/>
        <end position="96"/>
    </location>
</feature>
<comment type="caution">
    <text evidence="11">The sequence shown here is derived from an EMBL/GenBank/DDBJ whole genome shotgun (WGS) entry which is preliminary data.</text>
</comment>
<evidence type="ECO:0000256" key="1">
    <source>
        <dbReference type="ARBA" id="ARBA00004496"/>
    </source>
</evidence>
<keyword evidence="6" id="KW-0131">Cell cycle</keyword>
<accession>A0A060UST2</accession>
<evidence type="ECO:0000256" key="6">
    <source>
        <dbReference type="ARBA" id="ARBA00023306"/>
    </source>
</evidence>
<dbReference type="AlphaFoldDB" id="A0A060UST2"/>
<dbReference type="InterPro" id="IPR007838">
    <property type="entry name" value="Cell_div_ZapA-like"/>
</dbReference>
<evidence type="ECO:0000256" key="4">
    <source>
        <dbReference type="ARBA" id="ARBA00022618"/>
    </source>
</evidence>
<evidence type="ECO:0000256" key="3">
    <source>
        <dbReference type="ARBA" id="ARBA00022490"/>
    </source>
</evidence>
<dbReference type="PANTHER" id="PTHR34981:SF1">
    <property type="entry name" value="CELL DIVISION PROTEIN ZAPA"/>
    <property type="match status" value="1"/>
</dbReference>
<reference evidence="11" key="1">
    <citation type="submission" date="2014-03" db="EMBL/GenBank/DDBJ databases">
        <authorList>
            <person name="Genoscope - CEA"/>
        </authorList>
    </citation>
    <scope>NUCLEOTIDE SEQUENCE [LARGE SCALE GENOMIC DNA]</scope>
    <source>
        <strain evidence="11">CF27</strain>
    </source>
</reference>
<dbReference type="InterPro" id="IPR036192">
    <property type="entry name" value="Cell_div_ZapA-like_sf"/>
</dbReference>
<evidence type="ECO:0000313" key="11">
    <source>
        <dbReference type="EMBL" id="CDQ11371.1"/>
    </source>
</evidence>
<dbReference type="GO" id="GO:0000917">
    <property type="term" value="P:division septum assembly"/>
    <property type="evidence" value="ECO:0007669"/>
    <property type="project" value="UniProtKB-KW"/>
</dbReference>
<evidence type="ECO:0000256" key="2">
    <source>
        <dbReference type="ARBA" id="ARBA00015195"/>
    </source>
</evidence>
<keyword evidence="5" id="KW-0717">Septation</keyword>
<dbReference type="GO" id="GO:0043093">
    <property type="term" value="P:FtsZ-dependent cytokinesis"/>
    <property type="evidence" value="ECO:0007669"/>
    <property type="project" value="TreeGrafter"/>
</dbReference>
<sequence>MEMTVPEIIRSSITHHVNITLLGQSYQVPCQPEEQVLLLEAVALLNQQLEATRAGGRTMGKERAALMVAINLAADLQRARQELQARDDQLNAVEARLRRLVDMGKGAE</sequence>
<keyword evidence="3" id="KW-0963">Cytoplasm</keyword>
<dbReference type="PANTHER" id="PTHR34981">
    <property type="entry name" value="CELL DIVISION PROTEIN ZAPA"/>
    <property type="match status" value="1"/>
</dbReference>
<dbReference type="EMBL" id="CCCS020000049">
    <property type="protein sequence ID" value="CDQ11371.1"/>
    <property type="molecule type" value="Genomic_DNA"/>
</dbReference>
<evidence type="ECO:0000256" key="8">
    <source>
        <dbReference type="ARBA" id="ARBA00026068"/>
    </source>
</evidence>
<dbReference type="Gene3D" id="3.30.160.880">
    <property type="entry name" value="Cell division protein ZapA protomer, N-terminal domain"/>
    <property type="match status" value="1"/>
</dbReference>
<keyword evidence="4" id="KW-0132">Cell division</keyword>
<dbReference type="GO" id="GO:0030428">
    <property type="term" value="C:cell septum"/>
    <property type="evidence" value="ECO:0007669"/>
    <property type="project" value="TreeGrafter"/>
</dbReference>
<reference evidence="11" key="2">
    <citation type="submission" date="2014-07" db="EMBL/GenBank/DDBJ databases">
        <title>Initial genome analysis of the psychrotolerant acidophile Acidithiobacillus ferrivorans CF27: insights into iron and sulfur oxidation pathways and into biofilm formation.</title>
        <authorList>
            <person name="Talla E."/>
            <person name="Hedrich S."/>
            <person name="Mangenot S."/>
            <person name="Ji B."/>
            <person name="Johnson D.B."/>
            <person name="Barbe V."/>
            <person name="Bonnefoy V."/>
        </authorList>
    </citation>
    <scope>NUCLEOTIDE SEQUENCE [LARGE SCALE GENOMIC DNA]</scope>
    <source>
        <strain evidence="11">CF27</strain>
    </source>
</reference>